<feature type="compositionally biased region" description="Low complexity" evidence="1">
    <location>
        <begin position="941"/>
        <end position="952"/>
    </location>
</feature>
<keyword evidence="2" id="KW-0732">Signal</keyword>
<evidence type="ECO:0000256" key="1">
    <source>
        <dbReference type="SAM" id="MobiDB-lite"/>
    </source>
</evidence>
<gene>
    <name evidence="3" type="ORF">KCU76_g9033</name>
</gene>
<dbReference type="AlphaFoldDB" id="A0A9P8J7M6"/>
<feature type="compositionally biased region" description="Polar residues" evidence="1">
    <location>
        <begin position="458"/>
        <end position="469"/>
    </location>
</feature>
<organism evidence="3 4">
    <name type="scientific">Aureobasidium melanogenum</name>
    <name type="common">Aureobasidium pullulans var. melanogenum</name>
    <dbReference type="NCBI Taxonomy" id="46634"/>
    <lineage>
        <taxon>Eukaryota</taxon>
        <taxon>Fungi</taxon>
        <taxon>Dikarya</taxon>
        <taxon>Ascomycota</taxon>
        <taxon>Pezizomycotina</taxon>
        <taxon>Dothideomycetes</taxon>
        <taxon>Dothideomycetidae</taxon>
        <taxon>Dothideales</taxon>
        <taxon>Saccotheciaceae</taxon>
        <taxon>Aureobasidium</taxon>
    </lineage>
</organism>
<feature type="compositionally biased region" description="Polar residues" evidence="1">
    <location>
        <begin position="313"/>
        <end position="337"/>
    </location>
</feature>
<feature type="chain" id="PRO_5040289145" evidence="2">
    <location>
        <begin position="18"/>
        <end position="1018"/>
    </location>
</feature>
<feature type="compositionally biased region" description="Polar residues" evidence="1">
    <location>
        <begin position="346"/>
        <end position="379"/>
    </location>
</feature>
<feature type="compositionally biased region" description="Polar residues" evidence="1">
    <location>
        <begin position="953"/>
        <end position="965"/>
    </location>
</feature>
<feature type="compositionally biased region" description="Polar residues" evidence="1">
    <location>
        <begin position="388"/>
        <end position="401"/>
    </location>
</feature>
<accession>A0A9P8J7M6</accession>
<feature type="region of interest" description="Disordered" evidence="1">
    <location>
        <begin position="313"/>
        <end position="487"/>
    </location>
</feature>
<dbReference type="EMBL" id="JAHFXF010000365">
    <property type="protein sequence ID" value="KAG9689221.1"/>
    <property type="molecule type" value="Genomic_DNA"/>
</dbReference>
<protein>
    <submittedName>
        <fullName evidence="3">Uncharacterized protein</fullName>
    </submittedName>
</protein>
<reference evidence="3" key="1">
    <citation type="journal article" date="2021" name="J Fungi (Basel)">
        <title>Virulence traits and population genomics of the black yeast Aureobasidium melanogenum.</title>
        <authorList>
            <person name="Cernosa A."/>
            <person name="Sun X."/>
            <person name="Gostincar C."/>
            <person name="Fang C."/>
            <person name="Gunde-Cimerman N."/>
            <person name="Song Z."/>
        </authorList>
    </citation>
    <scope>NUCLEOTIDE SEQUENCE</scope>
    <source>
        <strain evidence="3">EXF-9911</strain>
    </source>
</reference>
<feature type="region of interest" description="Disordered" evidence="1">
    <location>
        <begin position="941"/>
        <end position="998"/>
    </location>
</feature>
<comment type="caution">
    <text evidence="3">The sequence shown here is derived from an EMBL/GenBank/DDBJ whole genome shotgun (WGS) entry which is preliminary data.</text>
</comment>
<feature type="compositionally biased region" description="Polar residues" evidence="1">
    <location>
        <begin position="417"/>
        <end position="443"/>
    </location>
</feature>
<evidence type="ECO:0000256" key="2">
    <source>
        <dbReference type="SAM" id="SignalP"/>
    </source>
</evidence>
<feature type="non-terminal residue" evidence="3">
    <location>
        <position position="1"/>
    </location>
</feature>
<dbReference type="OrthoDB" id="3642826at2759"/>
<evidence type="ECO:0000313" key="4">
    <source>
        <dbReference type="Proteomes" id="UP000779574"/>
    </source>
</evidence>
<sequence length="1018" mass="101881">MLSHIWLSVLFIRAAFALQVPRQANTSYTNSSTAVNATTSAALGPVCCEVYAVGVALNYWYTGHNVSINNGTIIREYIKYNNTIVPVSTTTVPPTSTFYPGEALARNDLNAPIIIQGVPTDLNGPAGEYDRTALEPVNGNSITAAPTTPFMEFTSFYVLPGHINSAGVCIGTNTQRQTYAISSVVQTWFFSFLAQDPHAQDALDFVPNYDRFDIDYTSKVSSQTSTWKGVVFTDIGDSMWAWLTKQPSVLSQVPYIMSCSPVSAAGAPQVHIPVSLLTASSAVTRTTDAMYFNSAATTSAIPASRTPSVVINTKAPTSNVPSPTTAEVSAQTASNVPAQPAESQKAGASSAVTLASSEDQPTQSTTVQGAGASSNQPAPSITEGAPSNEPSQPPAQSTVTQDAAAPSVAPADEFTDKPTQPATSQGAPSGKPSQQPAQSTVTQGAAAPSTAPAEEPSDNPTQPAISQGAPSVVPSHEPSVQSDQTTTSSVPAVVIIGGATATVVSPTATPAEITTPNTGGHVVDVPTNTELAQAPGTVVVGSSQLTSSADAYAIGSQTLRPGGPAIEVSGTTYSIQESGDVVVNGNTLPISTVAPQTSLPPVPVVIGEITATPVASDTYVIAGQTLNPGGSAVEISGTTYSLPPSASNAVINGQAAPISTIQASLGPPATVVIGGVTAKPECSGAYYLVSDQTLSPGGSAIEVSGVTYSLPPSGANIVINGATSIMGHSKVPTVSAVVFGSATAVPLLAGGYVVGSQVISPGGSAVEISGTVYSLPASGSSVVVDGKATAIQAIPSNNAVLTLGTQAYTAVAASATPLVVASQTLIPGGSDITVGDTTFSLPPDAKGSIVVNGQTTSLATGASGDVGLSSGSMELAFTPLSSGIIVASQTLYPGGPAIVVQGEILSIPGDGTAVVIQSGTTTTTKGLGGYVWQGIASPASSSASHSTPGGASESITSMLSGSSTHAGVETSKAAVSTGTGSASSAQTSTSDASGQQSASSVKPATMALVICLFVIVLW</sequence>
<feature type="signal peptide" evidence="2">
    <location>
        <begin position="1"/>
        <end position="17"/>
    </location>
</feature>
<dbReference type="Proteomes" id="UP000779574">
    <property type="component" value="Unassembled WGS sequence"/>
</dbReference>
<feature type="compositionally biased region" description="Low complexity" evidence="1">
    <location>
        <begin position="970"/>
        <end position="998"/>
    </location>
</feature>
<feature type="compositionally biased region" description="Low complexity" evidence="1">
    <location>
        <begin position="445"/>
        <end position="454"/>
    </location>
</feature>
<name>A0A9P8J7M6_AURME</name>
<proteinExistence type="predicted"/>
<evidence type="ECO:0000313" key="3">
    <source>
        <dbReference type="EMBL" id="KAG9689221.1"/>
    </source>
</evidence>
<reference evidence="3" key="2">
    <citation type="submission" date="2021-08" db="EMBL/GenBank/DDBJ databases">
        <authorList>
            <person name="Gostincar C."/>
            <person name="Sun X."/>
            <person name="Song Z."/>
            <person name="Gunde-Cimerman N."/>
        </authorList>
    </citation>
    <scope>NUCLEOTIDE SEQUENCE</scope>
    <source>
        <strain evidence="3">EXF-9911</strain>
    </source>
</reference>